<dbReference type="Proteomes" id="UP000193689">
    <property type="component" value="Unassembled WGS sequence"/>
</dbReference>
<evidence type="ECO:0000256" key="1">
    <source>
        <dbReference type="ARBA" id="ARBA00006484"/>
    </source>
</evidence>
<protein>
    <recommendedName>
        <fullName evidence="5">Short-chain dehydrogenase</fullName>
    </recommendedName>
</protein>
<dbReference type="STRING" id="1141098.A0A1Y2DC58"/>
<sequence length="344" mass="37633">MAPAKGTILLTGSNGGLGSSIVERVLHQPDIAQNYYGVYTVRKPETATAVTKLLTAGLDLAKLDNVRKAADDINQRVSDGKLPPIRALIMNAGYQEHTTQSFTNDGFDMTFQSNYLSHFLLALLLLQSMDKKHGRIVVLGSWSHDTSDPRNSIGPTGGAYKPEKYQQIFNDPINTDILAKGEWSSENEHPGNAEAGMRRYGASKLCQVLMYRELSTRVNNGPKLSHISVLAVDPGAMASSLTRRGNFLMRIIIPAVLRLVAIFPDWWNPNGDFQSTWKSGGDVVRAAFDTKTLGECPNGIYLNGSAFAEVGPEAKDVNKSAKLWRDSLGYASVKEGDTMLADWL</sequence>
<dbReference type="GeneID" id="63779010"/>
<reference evidence="3 4" key="1">
    <citation type="submission" date="2016-07" db="EMBL/GenBank/DDBJ databases">
        <title>Pervasive Adenine N6-methylation of Active Genes in Fungi.</title>
        <authorList>
            <consortium name="DOE Joint Genome Institute"/>
            <person name="Mondo S.J."/>
            <person name="Dannebaum R.O."/>
            <person name="Kuo R.C."/>
            <person name="Labutti K."/>
            <person name="Haridas S."/>
            <person name="Kuo A."/>
            <person name="Salamov A."/>
            <person name="Ahrendt S.R."/>
            <person name="Lipzen A."/>
            <person name="Sullivan W."/>
            <person name="Andreopoulos W.B."/>
            <person name="Clum A."/>
            <person name="Lindquist E."/>
            <person name="Daum C."/>
            <person name="Ramamoorthy G.K."/>
            <person name="Gryganskyi A."/>
            <person name="Culley D."/>
            <person name="Magnuson J.K."/>
            <person name="James T.Y."/>
            <person name="O'Malley M.A."/>
            <person name="Stajich J.E."/>
            <person name="Spatafora J.W."/>
            <person name="Visel A."/>
            <person name="Grigoriev I.V."/>
        </authorList>
    </citation>
    <scope>NUCLEOTIDE SEQUENCE [LARGE SCALE GENOMIC DNA]</scope>
    <source>
        <strain evidence="3 4">CBS 129021</strain>
    </source>
</reference>
<name>A0A1Y2DC58_9PEZI</name>
<keyword evidence="4" id="KW-1185">Reference proteome</keyword>
<evidence type="ECO:0000313" key="3">
    <source>
        <dbReference type="EMBL" id="ORY56839.1"/>
    </source>
</evidence>
<dbReference type="InterPro" id="IPR036291">
    <property type="entry name" value="NAD(P)-bd_dom_sf"/>
</dbReference>
<dbReference type="InterPro" id="IPR002347">
    <property type="entry name" value="SDR_fam"/>
</dbReference>
<organism evidence="3 4">
    <name type="scientific">Pseudomassariella vexata</name>
    <dbReference type="NCBI Taxonomy" id="1141098"/>
    <lineage>
        <taxon>Eukaryota</taxon>
        <taxon>Fungi</taxon>
        <taxon>Dikarya</taxon>
        <taxon>Ascomycota</taxon>
        <taxon>Pezizomycotina</taxon>
        <taxon>Sordariomycetes</taxon>
        <taxon>Xylariomycetidae</taxon>
        <taxon>Amphisphaeriales</taxon>
        <taxon>Pseudomassariaceae</taxon>
        <taxon>Pseudomassariella</taxon>
    </lineage>
</organism>
<dbReference type="GO" id="GO:0016491">
    <property type="term" value="F:oxidoreductase activity"/>
    <property type="evidence" value="ECO:0007669"/>
    <property type="project" value="UniProtKB-KW"/>
</dbReference>
<dbReference type="OrthoDB" id="191139at2759"/>
<gene>
    <name evidence="3" type="ORF">BCR38DRAFT_469260</name>
</gene>
<comment type="caution">
    <text evidence="3">The sequence shown here is derived from an EMBL/GenBank/DDBJ whole genome shotgun (WGS) entry which is preliminary data.</text>
</comment>
<dbReference type="PANTHER" id="PTHR24320">
    <property type="entry name" value="RETINOL DEHYDROGENASE"/>
    <property type="match status" value="1"/>
</dbReference>
<dbReference type="EMBL" id="MCFJ01000021">
    <property type="protein sequence ID" value="ORY56839.1"/>
    <property type="molecule type" value="Genomic_DNA"/>
</dbReference>
<keyword evidence="2" id="KW-0560">Oxidoreductase</keyword>
<dbReference type="AlphaFoldDB" id="A0A1Y2DC58"/>
<comment type="similarity">
    <text evidence="1">Belongs to the short-chain dehydrogenases/reductases (SDR) family.</text>
</comment>
<dbReference type="Pfam" id="PF00106">
    <property type="entry name" value="adh_short"/>
    <property type="match status" value="1"/>
</dbReference>
<dbReference type="InParanoid" id="A0A1Y2DC58"/>
<evidence type="ECO:0000256" key="2">
    <source>
        <dbReference type="ARBA" id="ARBA00023002"/>
    </source>
</evidence>
<dbReference type="RefSeq" id="XP_040710306.1">
    <property type="nucleotide sequence ID" value="XM_040862798.1"/>
</dbReference>
<proteinExistence type="inferred from homology"/>
<dbReference type="PRINTS" id="PR00081">
    <property type="entry name" value="GDHRDH"/>
</dbReference>
<evidence type="ECO:0008006" key="5">
    <source>
        <dbReference type="Google" id="ProtNLM"/>
    </source>
</evidence>
<dbReference type="PANTHER" id="PTHR24320:SF152">
    <property type="entry name" value="SHORT-CHAIN DEHYDROGENASE_REDUCTASE FAMILY PROTEIN"/>
    <property type="match status" value="1"/>
</dbReference>
<dbReference type="Gene3D" id="3.40.50.720">
    <property type="entry name" value="NAD(P)-binding Rossmann-like Domain"/>
    <property type="match status" value="1"/>
</dbReference>
<accession>A0A1Y2DC58</accession>
<evidence type="ECO:0000313" key="4">
    <source>
        <dbReference type="Proteomes" id="UP000193689"/>
    </source>
</evidence>
<dbReference type="SUPFAM" id="SSF51735">
    <property type="entry name" value="NAD(P)-binding Rossmann-fold domains"/>
    <property type="match status" value="1"/>
</dbReference>